<dbReference type="OrthoDB" id="1495494at2"/>
<dbReference type="HOGENOM" id="CLU_1884272_0_0_11"/>
<reference evidence="2 3" key="1">
    <citation type="journal article" date="2012" name="BMC Genomics">
        <title>Complete genome sequence of Saccharothrix espanaensis DSM 44229T and comparison to the other completely sequenced Pseudonocardiaceae.</title>
        <authorList>
            <person name="Strobel T."/>
            <person name="Al-Dilaimi A."/>
            <person name="Blom J."/>
            <person name="Gessner A."/>
            <person name="Kalinowski J."/>
            <person name="Luzhetska M."/>
            <person name="Puhler A."/>
            <person name="Szczepanowski R."/>
            <person name="Bechthold A."/>
            <person name="Ruckert C."/>
        </authorList>
    </citation>
    <scope>NUCLEOTIDE SEQUENCE [LARGE SCALE GENOMIC DNA]</scope>
    <source>
        <strain evidence="3">ATCC 51144 / DSM 44229 / JCM 9112 / NBRC 15066 / NRRL 15764</strain>
    </source>
</reference>
<dbReference type="PATRIC" id="fig|1179773.3.peg.714"/>
<keyword evidence="1" id="KW-1133">Transmembrane helix</keyword>
<organism evidence="2 3">
    <name type="scientific">Saccharothrix espanaensis (strain ATCC 51144 / DSM 44229 / JCM 9112 / NBRC 15066 / NRRL 15764)</name>
    <dbReference type="NCBI Taxonomy" id="1179773"/>
    <lineage>
        <taxon>Bacteria</taxon>
        <taxon>Bacillati</taxon>
        <taxon>Actinomycetota</taxon>
        <taxon>Actinomycetes</taxon>
        <taxon>Pseudonocardiales</taxon>
        <taxon>Pseudonocardiaceae</taxon>
        <taxon>Saccharothrix</taxon>
    </lineage>
</organism>
<dbReference type="STRING" id="1179773.BN6_07090"/>
<name>K0JRM8_SACES</name>
<evidence type="ECO:0000256" key="1">
    <source>
        <dbReference type="SAM" id="Phobius"/>
    </source>
</evidence>
<evidence type="ECO:0000313" key="3">
    <source>
        <dbReference type="Proteomes" id="UP000006281"/>
    </source>
</evidence>
<proteinExistence type="predicted"/>
<keyword evidence="3" id="KW-1185">Reference proteome</keyword>
<keyword evidence="1" id="KW-0812">Transmembrane</keyword>
<dbReference type="Proteomes" id="UP000006281">
    <property type="component" value="Chromosome"/>
</dbReference>
<sequence length="135" mass="13888">MDAPAPTTDKAFSSLQEACKQLLTLSTGVLTLTVTFFKEFAGGKGDPERTLMQWSWGLFAASIVLGLACLFCITGQLAEANPNVKAPNMRVFSGLQQVCFAVAIGLAVAAGISALGGDESTDVPGSTTSTSRPAG</sequence>
<dbReference type="KEGG" id="sesp:BN6_07090"/>
<dbReference type="RefSeq" id="WP_015098151.1">
    <property type="nucleotide sequence ID" value="NC_019673.1"/>
</dbReference>
<dbReference type="EMBL" id="HE804045">
    <property type="protein sequence ID" value="CCH28037.1"/>
    <property type="molecule type" value="Genomic_DNA"/>
</dbReference>
<feature type="transmembrane region" description="Helical" evidence="1">
    <location>
        <begin position="98"/>
        <end position="116"/>
    </location>
</feature>
<accession>K0JRM8</accession>
<dbReference type="AlphaFoldDB" id="K0JRM8"/>
<keyword evidence="1" id="KW-0472">Membrane</keyword>
<evidence type="ECO:0000313" key="2">
    <source>
        <dbReference type="EMBL" id="CCH28037.1"/>
    </source>
</evidence>
<gene>
    <name evidence="2" type="ordered locus">BN6_07090</name>
</gene>
<protein>
    <submittedName>
        <fullName evidence="2">Putative membrane protein</fullName>
    </submittedName>
</protein>
<feature type="transmembrane region" description="Helical" evidence="1">
    <location>
        <begin position="54"/>
        <end position="77"/>
    </location>
</feature>